<keyword evidence="2" id="KW-1185">Reference proteome</keyword>
<protein>
    <submittedName>
        <fullName evidence="1">Uncharacterized protein</fullName>
    </submittedName>
</protein>
<reference evidence="2" key="1">
    <citation type="journal article" date="2013" name="Proc. Natl. Acad. Sci. U.S.A.">
        <title>Improving the coverage of the cyanobacterial phylum using diversity-driven genome sequencing.</title>
        <authorList>
            <person name="Shih P.M."/>
            <person name="Wu D."/>
            <person name="Latifi A."/>
            <person name="Axen S.D."/>
            <person name="Fewer D.P."/>
            <person name="Talla E."/>
            <person name="Calteau A."/>
            <person name="Cai F."/>
            <person name="Tandeau de Marsac N."/>
            <person name="Rippka R."/>
            <person name="Herdman M."/>
            <person name="Sivonen K."/>
            <person name="Coursin T."/>
            <person name="Laurent T."/>
            <person name="Goodwin L."/>
            <person name="Nolan M."/>
            <person name="Davenport K.W."/>
            <person name="Han C.S."/>
            <person name="Rubin E.M."/>
            <person name="Eisen J.A."/>
            <person name="Woyke T."/>
            <person name="Gugger M."/>
            <person name="Kerfeld C.A."/>
        </authorList>
    </citation>
    <scope>NUCLEOTIDE SEQUENCE [LARGE SCALE GENOMIC DNA]</scope>
    <source>
        <strain evidence="2">ATCC 27899 / PCC 7122</strain>
    </source>
</reference>
<dbReference type="Proteomes" id="UP000010474">
    <property type="component" value="Chromosome"/>
</dbReference>
<sequence length="171" mass="19500">MIPTLEDFGVQTPAYIRKINKLTHWNPEDCNSEQERARKASVNIFDDGVNSLYLVNSNEDLYATIVAISANRTPNDQNFDFIWITEEELQEIGIKFELVIEGACLHSQKLHFNASIDINSAYKLCENIMSKNREAKRCKRKDTMKILNALKTLGCKAIVTNSPNCKCEKLN</sequence>
<dbReference type="KEGG" id="acy:Anacy_5035"/>
<dbReference type="AlphaFoldDB" id="K9ZPU6"/>
<dbReference type="RefSeq" id="WP_015216991.1">
    <property type="nucleotide sequence ID" value="NC_019771.1"/>
</dbReference>
<accession>K9ZPU6</accession>
<organism evidence="1 2">
    <name type="scientific">Anabaena cylindrica (strain ATCC 27899 / PCC 7122)</name>
    <dbReference type="NCBI Taxonomy" id="272123"/>
    <lineage>
        <taxon>Bacteria</taxon>
        <taxon>Bacillati</taxon>
        <taxon>Cyanobacteriota</taxon>
        <taxon>Cyanophyceae</taxon>
        <taxon>Nostocales</taxon>
        <taxon>Nostocaceae</taxon>
        <taxon>Anabaena</taxon>
    </lineage>
</organism>
<proteinExistence type="predicted"/>
<dbReference type="HOGENOM" id="CLU_1583770_0_0_3"/>
<dbReference type="OrthoDB" id="573814at2"/>
<name>K9ZPU6_ANACC</name>
<dbReference type="EMBL" id="CP003659">
    <property type="protein sequence ID" value="AFZ60375.1"/>
    <property type="molecule type" value="Genomic_DNA"/>
</dbReference>
<evidence type="ECO:0000313" key="2">
    <source>
        <dbReference type="Proteomes" id="UP000010474"/>
    </source>
</evidence>
<dbReference type="PATRIC" id="fig|272123.3.peg.5460"/>
<gene>
    <name evidence="1" type="ordered locus">Anacy_5035</name>
</gene>
<dbReference type="STRING" id="272123.Anacy_5035"/>
<evidence type="ECO:0000313" key="1">
    <source>
        <dbReference type="EMBL" id="AFZ60375.1"/>
    </source>
</evidence>